<reference evidence="1" key="1">
    <citation type="submission" date="2021-02" db="EMBL/GenBank/DDBJ databases">
        <authorList>
            <person name="Nowell W R."/>
        </authorList>
    </citation>
    <scope>NUCLEOTIDE SEQUENCE</scope>
</reference>
<evidence type="ECO:0000313" key="3">
    <source>
        <dbReference type="Proteomes" id="UP000663829"/>
    </source>
</evidence>
<proteinExistence type="predicted"/>
<dbReference type="AlphaFoldDB" id="A0A813U946"/>
<organism evidence="1 3">
    <name type="scientific">Didymodactylos carnosus</name>
    <dbReference type="NCBI Taxonomy" id="1234261"/>
    <lineage>
        <taxon>Eukaryota</taxon>
        <taxon>Metazoa</taxon>
        <taxon>Spiralia</taxon>
        <taxon>Gnathifera</taxon>
        <taxon>Rotifera</taxon>
        <taxon>Eurotatoria</taxon>
        <taxon>Bdelloidea</taxon>
        <taxon>Philodinida</taxon>
        <taxon>Philodinidae</taxon>
        <taxon>Didymodactylos</taxon>
    </lineage>
</organism>
<keyword evidence="3" id="KW-1185">Reference proteome</keyword>
<gene>
    <name evidence="1" type="ORF">GPM918_LOCUS4470</name>
    <name evidence="2" type="ORF">SRO942_LOCUS4471</name>
</gene>
<dbReference type="Proteomes" id="UP000681722">
    <property type="component" value="Unassembled WGS sequence"/>
</dbReference>
<evidence type="ECO:0000313" key="1">
    <source>
        <dbReference type="EMBL" id="CAF0819494.1"/>
    </source>
</evidence>
<dbReference type="EMBL" id="CAJOBC010000601">
    <property type="protein sequence ID" value="CAF3605847.1"/>
    <property type="molecule type" value="Genomic_DNA"/>
</dbReference>
<name>A0A813U946_9BILA</name>
<accession>A0A813U946</accession>
<protein>
    <submittedName>
        <fullName evidence="1">Uncharacterized protein</fullName>
    </submittedName>
</protein>
<comment type="caution">
    <text evidence="1">The sequence shown here is derived from an EMBL/GenBank/DDBJ whole genome shotgun (WGS) entry which is preliminary data.</text>
</comment>
<dbReference type="EMBL" id="CAJNOQ010000601">
    <property type="protein sequence ID" value="CAF0819494.1"/>
    <property type="molecule type" value="Genomic_DNA"/>
</dbReference>
<evidence type="ECO:0000313" key="2">
    <source>
        <dbReference type="EMBL" id="CAF3605847.1"/>
    </source>
</evidence>
<dbReference type="Proteomes" id="UP000663829">
    <property type="component" value="Unassembled WGS sequence"/>
</dbReference>
<sequence length="157" mass="18185">MQPVSVRIITPTGIPALDDVQNFIKIFFPNKKQIIQNILNSDNERILCTANGTTIPQPPIFLMTINNLSELVKNPVFKKLCDVVMTEYKPLVLHSRQMFYRLNAPRLIERLNNNPNIDKIKCFFYAGINLPLRNTMVDQTNMLINQDDNDDKCDYKE</sequence>